<protein>
    <submittedName>
        <fullName evidence="2">Alpha-E domain-containing protein</fullName>
    </submittedName>
</protein>
<dbReference type="InterPro" id="IPR051680">
    <property type="entry name" value="ATP-dep_Glu-Cys_Ligase-2"/>
</dbReference>
<feature type="domain" description="DUF403" evidence="1">
    <location>
        <begin position="1"/>
        <end position="311"/>
    </location>
</feature>
<dbReference type="Proteomes" id="UP000663970">
    <property type="component" value="Unassembled WGS sequence"/>
</dbReference>
<gene>
    <name evidence="2" type="ORF">JF544_12760</name>
</gene>
<dbReference type="EMBL" id="JAEKJY010000004">
    <property type="protein sequence ID" value="MBN8236128.1"/>
    <property type="molecule type" value="Genomic_DNA"/>
</dbReference>
<reference evidence="2 3" key="1">
    <citation type="submission" date="2020-12" db="EMBL/GenBank/DDBJ databases">
        <title>Oil enriched cultivation method for isolating marine PHA-producing bacteria.</title>
        <authorList>
            <person name="Zheng W."/>
            <person name="Yu S."/>
            <person name="Huang Y."/>
        </authorList>
    </citation>
    <scope>NUCLEOTIDE SEQUENCE [LARGE SCALE GENOMIC DNA]</scope>
    <source>
        <strain evidence="2 3">SY-2-6</strain>
    </source>
</reference>
<dbReference type="PANTHER" id="PTHR34595">
    <property type="entry name" value="BLR5612 PROTEIN"/>
    <property type="match status" value="1"/>
</dbReference>
<accession>A0ABS3DXQ7</accession>
<dbReference type="InterPro" id="IPR007296">
    <property type="entry name" value="DUF403"/>
</dbReference>
<name>A0ABS3DXQ7_9BACI</name>
<dbReference type="PANTHER" id="PTHR34595:SF7">
    <property type="entry name" value="SLL1039 PROTEIN"/>
    <property type="match status" value="1"/>
</dbReference>
<dbReference type="Pfam" id="PF04168">
    <property type="entry name" value="Alpha-E"/>
    <property type="match status" value="1"/>
</dbReference>
<sequence>MLSRVADSLYWMSRNIERAENNARVLKVQLIHMLEASSKDALDKEWEEILEVCASTADYYSFYERMDRETMIQYLTISPLNVNSLMNTMNYARENARATRDILPEELWEVLNQFHLDQKDWQELPNTRDHTQQYLNRVIQTSMTSQGVIESSMSRGTPYSFIKIGKWLERAEKMARILNVTCEKNRKETGGGTHHYYHWLTALHFLNGYDAYIKEHPPTMEPKNVLSFLIKERNFPRSIQYCMDHVLEAVTNLEDGKVSHYSENLFQMLEVIQNEIEESSIEDMGMEELMQFLDHFQDRCMTLSRMFSETYYLIEPVRVK</sequence>
<evidence type="ECO:0000259" key="1">
    <source>
        <dbReference type="Pfam" id="PF04168"/>
    </source>
</evidence>
<evidence type="ECO:0000313" key="3">
    <source>
        <dbReference type="Proteomes" id="UP000663970"/>
    </source>
</evidence>
<organism evidence="2 3">
    <name type="scientific">Halobacillus kuroshimensis</name>
    <dbReference type="NCBI Taxonomy" id="302481"/>
    <lineage>
        <taxon>Bacteria</taxon>
        <taxon>Bacillati</taxon>
        <taxon>Bacillota</taxon>
        <taxon>Bacilli</taxon>
        <taxon>Bacillales</taxon>
        <taxon>Bacillaceae</taxon>
        <taxon>Halobacillus</taxon>
    </lineage>
</organism>
<comment type="caution">
    <text evidence="2">The sequence shown here is derived from an EMBL/GenBank/DDBJ whole genome shotgun (WGS) entry which is preliminary data.</text>
</comment>
<evidence type="ECO:0000313" key="2">
    <source>
        <dbReference type="EMBL" id="MBN8236128.1"/>
    </source>
</evidence>
<proteinExistence type="predicted"/>
<keyword evidence="3" id="KW-1185">Reference proteome</keyword>